<dbReference type="Proteomes" id="UP001295423">
    <property type="component" value="Unassembled WGS sequence"/>
</dbReference>
<evidence type="ECO:0000313" key="4">
    <source>
        <dbReference type="Proteomes" id="UP001295423"/>
    </source>
</evidence>
<dbReference type="InterPro" id="IPR036378">
    <property type="entry name" value="FAS1_dom_sf"/>
</dbReference>
<dbReference type="InterPro" id="IPR000782">
    <property type="entry name" value="FAS1_domain"/>
</dbReference>
<dbReference type="PANTHER" id="PTHR10900:SF77">
    <property type="entry name" value="FI19380P1"/>
    <property type="match status" value="1"/>
</dbReference>
<evidence type="ECO:0000313" key="3">
    <source>
        <dbReference type="EMBL" id="CAJ1935248.1"/>
    </source>
</evidence>
<protein>
    <recommendedName>
        <fullName evidence="2">FAS1 domain-containing protein</fullName>
    </recommendedName>
</protein>
<sequence>MKLLILATTLSFFAAAVITPTVTADLVAEDGKYEKFLKVLSDTPGLLETVSSNFPLTMFGPTDAAFDDASDVVAGMSHSELAMVFANHAMAGVFTVEHFKAAGCSELMSLTGGKVRMAYHNGNLMINEATVIQPDLIENEGVFHGIDEVVLPGSFAPCSALKNSSALTKGTKKGTKKDSVREER</sequence>
<evidence type="ECO:0000256" key="1">
    <source>
        <dbReference type="SAM" id="SignalP"/>
    </source>
</evidence>
<dbReference type="SMART" id="SM00554">
    <property type="entry name" value="FAS1"/>
    <property type="match status" value="1"/>
</dbReference>
<comment type="caution">
    <text evidence="3">The sequence shown here is derived from an EMBL/GenBank/DDBJ whole genome shotgun (WGS) entry which is preliminary data.</text>
</comment>
<dbReference type="GO" id="GO:0005615">
    <property type="term" value="C:extracellular space"/>
    <property type="evidence" value="ECO:0007669"/>
    <property type="project" value="TreeGrafter"/>
</dbReference>
<proteinExistence type="predicted"/>
<reference evidence="3" key="1">
    <citation type="submission" date="2023-08" db="EMBL/GenBank/DDBJ databases">
        <authorList>
            <person name="Audoor S."/>
            <person name="Bilcke G."/>
        </authorList>
    </citation>
    <scope>NUCLEOTIDE SEQUENCE</scope>
</reference>
<dbReference type="AlphaFoldDB" id="A0AAD2CLK6"/>
<dbReference type="SUPFAM" id="SSF82153">
    <property type="entry name" value="FAS1 domain"/>
    <property type="match status" value="1"/>
</dbReference>
<feature type="domain" description="FAS1" evidence="2">
    <location>
        <begin position="20"/>
        <end position="150"/>
    </location>
</feature>
<name>A0AAD2CLK6_9STRA</name>
<accession>A0AAD2CLK6</accession>
<dbReference type="InterPro" id="IPR050904">
    <property type="entry name" value="Adhesion/Biosynth-related"/>
</dbReference>
<dbReference type="EMBL" id="CAKOGP040000446">
    <property type="protein sequence ID" value="CAJ1935248.1"/>
    <property type="molecule type" value="Genomic_DNA"/>
</dbReference>
<keyword evidence="4" id="KW-1185">Reference proteome</keyword>
<evidence type="ECO:0000259" key="2">
    <source>
        <dbReference type="PROSITE" id="PS50213"/>
    </source>
</evidence>
<dbReference type="PROSITE" id="PS50213">
    <property type="entry name" value="FAS1"/>
    <property type="match status" value="1"/>
</dbReference>
<feature type="signal peptide" evidence="1">
    <location>
        <begin position="1"/>
        <end position="24"/>
    </location>
</feature>
<dbReference type="Pfam" id="PF02469">
    <property type="entry name" value="Fasciclin"/>
    <property type="match status" value="1"/>
</dbReference>
<feature type="chain" id="PRO_5042119292" description="FAS1 domain-containing protein" evidence="1">
    <location>
        <begin position="25"/>
        <end position="184"/>
    </location>
</feature>
<keyword evidence="1" id="KW-0732">Signal</keyword>
<gene>
    <name evidence="3" type="ORF">CYCCA115_LOCUS4584</name>
</gene>
<organism evidence="3 4">
    <name type="scientific">Cylindrotheca closterium</name>
    <dbReference type="NCBI Taxonomy" id="2856"/>
    <lineage>
        <taxon>Eukaryota</taxon>
        <taxon>Sar</taxon>
        <taxon>Stramenopiles</taxon>
        <taxon>Ochrophyta</taxon>
        <taxon>Bacillariophyta</taxon>
        <taxon>Bacillariophyceae</taxon>
        <taxon>Bacillariophycidae</taxon>
        <taxon>Bacillariales</taxon>
        <taxon>Bacillariaceae</taxon>
        <taxon>Cylindrotheca</taxon>
    </lineage>
</organism>
<dbReference type="Gene3D" id="2.30.180.10">
    <property type="entry name" value="FAS1 domain"/>
    <property type="match status" value="1"/>
</dbReference>
<dbReference type="PANTHER" id="PTHR10900">
    <property type="entry name" value="PERIOSTIN-RELATED"/>
    <property type="match status" value="1"/>
</dbReference>